<dbReference type="PANTHER" id="PTHR30086:SF20">
    <property type="entry name" value="ARGININE EXPORTER PROTEIN ARGO-RELATED"/>
    <property type="match status" value="1"/>
</dbReference>
<evidence type="ECO:0000256" key="5">
    <source>
        <dbReference type="ARBA" id="ARBA00023136"/>
    </source>
</evidence>
<organism evidence="7">
    <name type="scientific">Variovorax paradoxus</name>
    <dbReference type="NCBI Taxonomy" id="34073"/>
    <lineage>
        <taxon>Bacteria</taxon>
        <taxon>Pseudomonadati</taxon>
        <taxon>Pseudomonadota</taxon>
        <taxon>Betaproteobacteria</taxon>
        <taxon>Burkholderiales</taxon>
        <taxon>Comamonadaceae</taxon>
        <taxon>Variovorax</taxon>
    </lineage>
</organism>
<evidence type="ECO:0000256" key="2">
    <source>
        <dbReference type="ARBA" id="ARBA00022475"/>
    </source>
</evidence>
<dbReference type="PIRSF" id="PIRSF006324">
    <property type="entry name" value="LeuE"/>
    <property type="match status" value="1"/>
</dbReference>
<keyword evidence="4 6" id="KW-1133">Transmembrane helix</keyword>
<feature type="transmembrane region" description="Helical" evidence="6">
    <location>
        <begin position="123"/>
        <end position="141"/>
    </location>
</feature>
<evidence type="ECO:0000313" key="7">
    <source>
        <dbReference type="EMBL" id="CAA2101471.1"/>
    </source>
</evidence>
<dbReference type="Pfam" id="PF01810">
    <property type="entry name" value="LysE"/>
    <property type="match status" value="1"/>
</dbReference>
<dbReference type="EMBL" id="LR743507">
    <property type="protein sequence ID" value="CAA2101471.1"/>
    <property type="molecule type" value="Genomic_DNA"/>
</dbReference>
<comment type="subcellular location">
    <subcellularLocation>
        <location evidence="1">Cell membrane</location>
        <topology evidence="1">Multi-pass membrane protein</topology>
    </subcellularLocation>
</comment>
<reference evidence="7" key="1">
    <citation type="submission" date="2019-12" db="EMBL/GenBank/DDBJ databases">
        <authorList>
            <person name="Cremers G."/>
        </authorList>
    </citation>
    <scope>NUCLEOTIDE SEQUENCE</scope>
    <source>
        <strain evidence="7">Vvax</strain>
    </source>
</reference>
<evidence type="ECO:0000256" key="3">
    <source>
        <dbReference type="ARBA" id="ARBA00022692"/>
    </source>
</evidence>
<dbReference type="AlphaFoldDB" id="A0A679IWL5"/>
<sequence length="224" mass="23291">MIGLATLSLFLLAVLALFLSPGPNMAFVLSHGVAHGPRGGFAAALGISAADLVHTLFAATGVTALVAAWPPSFDVLRLAGALYLLWLAVQALRGGGRLHAGAHAGPVAPVAFGRIVRMALLNNLVNPKALLFFMVFLPQFADPARGSVPLQLVQLGAVLSAAALAFNTLLGACGGQVGRWLQRRPSAERFQRTLLALVMAGLALRLLFLDRPATPVASLSLQGH</sequence>
<evidence type="ECO:0000256" key="6">
    <source>
        <dbReference type="SAM" id="Phobius"/>
    </source>
</evidence>
<dbReference type="PANTHER" id="PTHR30086">
    <property type="entry name" value="ARGININE EXPORTER PROTEIN ARGO"/>
    <property type="match status" value="1"/>
</dbReference>
<dbReference type="RefSeq" id="WP_339088966.1">
    <property type="nucleotide sequence ID" value="NZ_LR743507.1"/>
</dbReference>
<dbReference type="GO" id="GO:0005886">
    <property type="term" value="C:plasma membrane"/>
    <property type="evidence" value="ECO:0007669"/>
    <property type="project" value="UniProtKB-SubCell"/>
</dbReference>
<proteinExistence type="predicted"/>
<feature type="transmembrane region" description="Helical" evidence="6">
    <location>
        <begin position="42"/>
        <end position="68"/>
    </location>
</feature>
<gene>
    <name evidence="7" type="primary">leuE_2</name>
    <name evidence="7" type="ORF">VVAX_01266</name>
</gene>
<keyword evidence="3 6" id="KW-0812">Transmembrane</keyword>
<dbReference type="InterPro" id="IPR001123">
    <property type="entry name" value="LeuE-type"/>
</dbReference>
<protein>
    <submittedName>
        <fullName evidence="7">Leucine efflux protein</fullName>
    </submittedName>
</protein>
<keyword evidence="5 6" id="KW-0472">Membrane</keyword>
<name>A0A679IWL5_VARPD</name>
<evidence type="ECO:0000256" key="1">
    <source>
        <dbReference type="ARBA" id="ARBA00004651"/>
    </source>
</evidence>
<accession>A0A679IWL5</accession>
<feature type="transmembrane region" description="Helical" evidence="6">
    <location>
        <begin position="153"/>
        <end position="172"/>
    </location>
</feature>
<feature type="transmembrane region" description="Helical" evidence="6">
    <location>
        <begin position="193"/>
        <end position="209"/>
    </location>
</feature>
<keyword evidence="2" id="KW-1003">Cell membrane</keyword>
<evidence type="ECO:0000256" key="4">
    <source>
        <dbReference type="ARBA" id="ARBA00022989"/>
    </source>
</evidence>
<dbReference type="GO" id="GO:0015171">
    <property type="term" value="F:amino acid transmembrane transporter activity"/>
    <property type="evidence" value="ECO:0007669"/>
    <property type="project" value="TreeGrafter"/>
</dbReference>